<keyword evidence="4" id="KW-1003">Cell membrane</keyword>
<dbReference type="OrthoDB" id="9807274at2"/>
<dbReference type="InterPro" id="IPR020846">
    <property type="entry name" value="MFS_dom"/>
</dbReference>
<dbReference type="InterPro" id="IPR011701">
    <property type="entry name" value="MFS"/>
</dbReference>
<evidence type="ECO:0000313" key="10">
    <source>
        <dbReference type="Proteomes" id="UP000515733"/>
    </source>
</evidence>
<gene>
    <name evidence="9" type="primary">emrB</name>
    <name evidence="9" type="ORF">DENOEST_0480</name>
</gene>
<keyword evidence="5" id="KW-0812">Transmembrane</keyword>
<accession>A0A6S6XSE7</accession>
<evidence type="ECO:0000256" key="6">
    <source>
        <dbReference type="ARBA" id="ARBA00022989"/>
    </source>
</evidence>
<dbReference type="NCBIfam" id="TIGR00711">
    <property type="entry name" value="efflux_EmrB"/>
    <property type="match status" value="1"/>
</dbReference>
<dbReference type="RefSeq" id="WP_145770571.1">
    <property type="nucleotide sequence ID" value="NZ_LR778301.1"/>
</dbReference>
<comment type="similarity">
    <text evidence="2">Belongs to the major facilitator superfamily. EmrB family.</text>
</comment>
<keyword evidence="10" id="KW-1185">Reference proteome</keyword>
<dbReference type="InterPro" id="IPR036259">
    <property type="entry name" value="MFS_trans_sf"/>
</dbReference>
<evidence type="ECO:0000256" key="2">
    <source>
        <dbReference type="ARBA" id="ARBA00008537"/>
    </source>
</evidence>
<dbReference type="EMBL" id="LR778301">
    <property type="protein sequence ID" value="CAB1367645.1"/>
    <property type="molecule type" value="Genomic_DNA"/>
</dbReference>
<evidence type="ECO:0000313" key="9">
    <source>
        <dbReference type="EMBL" id="CAB1367645.1"/>
    </source>
</evidence>
<comment type="subcellular location">
    <subcellularLocation>
        <location evidence="1">Cell membrane</location>
        <topology evidence="1">Multi-pass membrane protein</topology>
    </subcellularLocation>
</comment>
<evidence type="ECO:0000256" key="1">
    <source>
        <dbReference type="ARBA" id="ARBA00004651"/>
    </source>
</evidence>
<sequence>MAAVHTPHPPIEGSDRLLGTIAVSLAIFMYGLDMAVANVSIPTITGNLGVSINQGTWVITSYAVANAIVIPLTGWLTARFGQVRLFVASTLLFTLTSVLCGLSTSLEMLVFFRCLQGAVAGPMNPLAMALLLAAYPPQKAAFAMGASMMTAMMSPALGPVLGGWITDNFSWPWIFYINIPVGLFSAWVSWRIFRNRESVCVKQPVDYVGLLLLMIWVGAFQVMMEQGREHGWFDSPWVVFLGLTTLIGFLFFLVWEWYEAHPMVELRLFKISTFSISATIGVFTSLPFFGNIVLTPLWLQSSLGYNATQAGQVAMVSGLFMFLFQPLVARALPHVGNRRLAVTGLCILILSVYLRTGFTPSLTSGDIFLPMALQGIGAGAVFMPIALLYISAMPPAKIASANGIYSFTRTLSIGIGTSLATSLWDERTSHHHAQLSTHISPYNETAVQTLKEMGTAVGNEGALTAMERLITVQAQTLAVNDYNVFAIGLLLAGIAFILLVKPGKPTATTAPAPILEH</sequence>
<keyword evidence="6" id="KW-1133">Transmembrane helix</keyword>
<reference evidence="9 10" key="1">
    <citation type="submission" date="2020-03" db="EMBL/GenBank/DDBJ databases">
        <authorList>
            <consortium name="Genoscope - CEA"/>
            <person name="William W."/>
        </authorList>
    </citation>
    <scope>NUCLEOTIDE SEQUENCE [LARGE SCALE GENOMIC DNA]</scope>
    <source>
        <strain evidence="10">DSM 16959</strain>
    </source>
</reference>
<dbReference type="CDD" id="cd17503">
    <property type="entry name" value="MFS_LmrB_MDR_like"/>
    <property type="match status" value="1"/>
</dbReference>
<keyword evidence="3" id="KW-0813">Transport</keyword>
<evidence type="ECO:0000259" key="8">
    <source>
        <dbReference type="PROSITE" id="PS50850"/>
    </source>
</evidence>
<evidence type="ECO:0000256" key="3">
    <source>
        <dbReference type="ARBA" id="ARBA00022448"/>
    </source>
</evidence>
<feature type="domain" description="Major facilitator superfamily (MFS) profile" evidence="8">
    <location>
        <begin position="19"/>
        <end position="504"/>
    </location>
</feature>
<dbReference type="Proteomes" id="UP000515733">
    <property type="component" value="Chromosome"/>
</dbReference>
<name>A0A6S6XSE7_9PROT</name>
<dbReference type="Pfam" id="PF07690">
    <property type="entry name" value="MFS_1"/>
    <property type="match status" value="1"/>
</dbReference>
<dbReference type="PRINTS" id="PR01036">
    <property type="entry name" value="TCRTETB"/>
</dbReference>
<dbReference type="KEGG" id="doe:DENOEST_0480"/>
<protein>
    <submittedName>
        <fullName evidence="9">Multidrug export protein EmrB</fullName>
    </submittedName>
</protein>
<dbReference type="Gene3D" id="1.20.1720.10">
    <property type="entry name" value="Multidrug resistance protein D"/>
    <property type="match status" value="1"/>
</dbReference>
<dbReference type="GO" id="GO:0005886">
    <property type="term" value="C:plasma membrane"/>
    <property type="evidence" value="ECO:0007669"/>
    <property type="project" value="UniProtKB-SubCell"/>
</dbReference>
<evidence type="ECO:0000256" key="7">
    <source>
        <dbReference type="ARBA" id="ARBA00023136"/>
    </source>
</evidence>
<dbReference type="InterPro" id="IPR004638">
    <property type="entry name" value="EmrB-like"/>
</dbReference>
<dbReference type="Gene3D" id="1.20.1250.20">
    <property type="entry name" value="MFS general substrate transporter like domains"/>
    <property type="match status" value="1"/>
</dbReference>
<keyword evidence="7" id="KW-0472">Membrane</keyword>
<dbReference type="PROSITE" id="PS50850">
    <property type="entry name" value="MFS"/>
    <property type="match status" value="1"/>
</dbReference>
<dbReference type="SUPFAM" id="SSF103473">
    <property type="entry name" value="MFS general substrate transporter"/>
    <property type="match status" value="1"/>
</dbReference>
<organism evidence="9 10">
    <name type="scientific">Denitratisoma oestradiolicum</name>
    <dbReference type="NCBI Taxonomy" id="311182"/>
    <lineage>
        <taxon>Bacteria</taxon>
        <taxon>Pseudomonadati</taxon>
        <taxon>Pseudomonadota</taxon>
        <taxon>Betaproteobacteria</taxon>
        <taxon>Nitrosomonadales</taxon>
        <taxon>Sterolibacteriaceae</taxon>
        <taxon>Denitratisoma</taxon>
    </lineage>
</organism>
<proteinExistence type="inferred from homology"/>
<dbReference type="PANTHER" id="PTHR42718:SF9">
    <property type="entry name" value="MAJOR FACILITATOR SUPERFAMILY MULTIDRUG TRANSPORTER MFSC"/>
    <property type="match status" value="1"/>
</dbReference>
<dbReference type="PANTHER" id="PTHR42718">
    <property type="entry name" value="MAJOR FACILITATOR SUPERFAMILY MULTIDRUG TRANSPORTER MFSC"/>
    <property type="match status" value="1"/>
</dbReference>
<dbReference type="AlphaFoldDB" id="A0A6S6XSE7"/>
<dbReference type="GO" id="GO:0022857">
    <property type="term" value="F:transmembrane transporter activity"/>
    <property type="evidence" value="ECO:0007669"/>
    <property type="project" value="InterPro"/>
</dbReference>
<evidence type="ECO:0000256" key="5">
    <source>
        <dbReference type="ARBA" id="ARBA00022692"/>
    </source>
</evidence>
<evidence type="ECO:0000256" key="4">
    <source>
        <dbReference type="ARBA" id="ARBA00022475"/>
    </source>
</evidence>